<protein>
    <submittedName>
        <fullName evidence="3">Zinc ribbon domain-containing protein</fullName>
    </submittedName>
</protein>
<reference evidence="4" key="2">
    <citation type="submission" date="2016-01" db="EMBL/GenBank/DDBJ databases">
        <title>Six Aerococcus type strain genome sequencing and assembly using PacBio and Illumina Hiseq.</title>
        <authorList>
            <person name="Carkaci D."/>
            <person name="Dargis R."/>
            <person name="Nielsen X.C."/>
            <person name="Skovgaard O."/>
            <person name="Fuursted K."/>
            <person name="Christensen J.J."/>
        </authorList>
    </citation>
    <scope>NUCLEOTIDE SEQUENCE [LARGE SCALE GENOMIC DNA]</scope>
    <source>
        <strain evidence="4">CCUG43001</strain>
    </source>
</reference>
<dbReference type="KEGG" id="asan:AWM72_00400"/>
<evidence type="ECO:0000313" key="5">
    <source>
        <dbReference type="Proteomes" id="UP000234239"/>
    </source>
</evidence>
<evidence type="ECO:0000313" key="2">
    <source>
        <dbReference type="EMBL" id="AMB93336.1"/>
    </source>
</evidence>
<organism evidence="2 4">
    <name type="scientific">Aerococcus sanguinicola</name>
    <dbReference type="NCBI Taxonomy" id="119206"/>
    <lineage>
        <taxon>Bacteria</taxon>
        <taxon>Bacillati</taxon>
        <taxon>Bacillota</taxon>
        <taxon>Bacilli</taxon>
        <taxon>Lactobacillales</taxon>
        <taxon>Aerococcaceae</taxon>
        <taxon>Aerococcus</taxon>
    </lineage>
</organism>
<accession>A0A109RD26</accession>
<dbReference type="EMBL" id="CP014160">
    <property type="protein sequence ID" value="AMB93336.1"/>
    <property type="molecule type" value="Genomic_DNA"/>
</dbReference>
<evidence type="ECO:0000313" key="3">
    <source>
        <dbReference type="EMBL" id="PKZ23058.1"/>
    </source>
</evidence>
<dbReference type="Proteomes" id="UP000069912">
    <property type="component" value="Chromosome"/>
</dbReference>
<keyword evidence="1" id="KW-0812">Transmembrane</keyword>
<feature type="transmembrane region" description="Helical" evidence="1">
    <location>
        <begin position="245"/>
        <end position="265"/>
    </location>
</feature>
<feature type="transmembrane region" description="Helical" evidence="1">
    <location>
        <begin position="210"/>
        <end position="233"/>
    </location>
</feature>
<feature type="transmembrane region" description="Helical" evidence="1">
    <location>
        <begin position="94"/>
        <end position="119"/>
    </location>
</feature>
<dbReference type="Proteomes" id="UP000234239">
    <property type="component" value="Unassembled WGS sequence"/>
</dbReference>
<keyword evidence="1" id="KW-1133">Transmembrane helix</keyword>
<dbReference type="AlphaFoldDB" id="A0A109RD26"/>
<feature type="transmembrane region" description="Helical" evidence="1">
    <location>
        <begin position="183"/>
        <end position="204"/>
    </location>
</feature>
<reference evidence="2 4" key="1">
    <citation type="journal article" date="2016" name="Genome Announc.">
        <title>Complete Genome Sequences of Aerococcus christensenii CCUG 28831T, Aerococcus sanguinicola CCUG 43001T, Aerococcus urinae CCUG 36881T, Aerococcus urinaeequi CCUG 28094T, Aerococcus urinaehominis CCUG 42038 BT, and Aerococcus viridans CCUG 4311T.</title>
        <authorList>
            <person name="Carkaci D."/>
            <person name="Dargis R."/>
            <person name="Nielsen X.C."/>
            <person name="Skovgaard O."/>
            <person name="Fuursted K."/>
            <person name="Christensen J.J."/>
        </authorList>
    </citation>
    <scope>NUCLEOTIDE SEQUENCE [LARGE SCALE GENOMIC DNA]</scope>
    <source>
        <strain evidence="2 4">CCUG43001</strain>
    </source>
</reference>
<dbReference type="RefSeq" id="WP_067971574.1">
    <property type="nucleotide sequence ID" value="NZ_CAJHKM010000003.1"/>
</dbReference>
<dbReference type="EMBL" id="PKGY01000001">
    <property type="protein sequence ID" value="PKZ23058.1"/>
    <property type="molecule type" value="Genomic_DNA"/>
</dbReference>
<reference evidence="3 5" key="3">
    <citation type="submission" date="2017-12" db="EMBL/GenBank/DDBJ databases">
        <title>Phylogenetic diversity of female urinary microbiome.</title>
        <authorList>
            <person name="Thomas-White K."/>
            <person name="Wolfe A.J."/>
        </authorList>
    </citation>
    <scope>NUCLEOTIDE SEQUENCE [LARGE SCALE GENOMIC DNA]</scope>
    <source>
        <strain evidence="3 5">UMB0139</strain>
    </source>
</reference>
<dbReference type="GeneID" id="92902533"/>
<gene>
    <name evidence="2" type="ORF">AWM72_00400</name>
    <name evidence="3" type="ORF">CYJ28_00445</name>
</gene>
<keyword evidence="1" id="KW-0472">Membrane</keyword>
<name>A0A109RD26_9LACT</name>
<feature type="transmembrane region" description="Helical" evidence="1">
    <location>
        <begin position="141"/>
        <end position="162"/>
    </location>
</feature>
<keyword evidence="4" id="KW-1185">Reference proteome</keyword>
<evidence type="ECO:0000256" key="1">
    <source>
        <dbReference type="SAM" id="Phobius"/>
    </source>
</evidence>
<proteinExistence type="predicted"/>
<dbReference type="OrthoDB" id="2136540at2"/>
<sequence length="266" mass="30969">MIKRCQNCDCQLAEDDLVCPKCGQVIQSEQDFYLQEAGSQTEEETDKKTKKMSRKKRADQEKWTAYAKDFFRCFLAFLKNPIKNIQNPSYINSYYGVAMLVILTLTNTVTLTAMANFAFSNYAWLSSISILPNIDYYFNPWLFFIQALVYFFVMFWLIAAISQATMRLIFKLDQSNLEWLTRFMGMNSLTVVLAILAMLCSLIAPLLFSILVLFLMLLEFIVFLISIPLLYYLYESRVSWINRYYAALIAIACFVLLNIFLVNIIF</sequence>
<evidence type="ECO:0000313" key="4">
    <source>
        <dbReference type="Proteomes" id="UP000069912"/>
    </source>
</evidence>